<dbReference type="SUPFAM" id="SSF55729">
    <property type="entry name" value="Acyl-CoA N-acyltransferases (Nat)"/>
    <property type="match status" value="2"/>
</dbReference>
<dbReference type="InterPro" id="IPR016181">
    <property type="entry name" value="Acyl_CoA_acyltransferase"/>
</dbReference>
<feature type="domain" description="N-acetyltransferase" evidence="1">
    <location>
        <begin position="171"/>
        <end position="326"/>
    </location>
</feature>
<gene>
    <name evidence="2" type="ORF">LYSBPC_26300</name>
</gene>
<accession>A0ABQ5NMC0</accession>
<keyword evidence="3" id="KW-1185">Reference proteome</keyword>
<name>A0ABQ5NMC0_9BACI</name>
<dbReference type="Proteomes" id="UP001065593">
    <property type="component" value="Unassembled WGS sequence"/>
</dbReference>
<dbReference type="PROSITE" id="PS51186">
    <property type="entry name" value="GNAT"/>
    <property type="match status" value="1"/>
</dbReference>
<dbReference type="Pfam" id="PF00583">
    <property type="entry name" value="Acetyltransf_1"/>
    <property type="match status" value="1"/>
</dbReference>
<dbReference type="InterPro" id="IPR051531">
    <property type="entry name" value="N-acetyltransferase"/>
</dbReference>
<reference evidence="2" key="1">
    <citation type="submission" date="2022-08" db="EMBL/GenBank/DDBJ databases">
        <title>Draft genome sequence of Lysinibacillus sp. strain KH24.</title>
        <authorList>
            <person name="Kanbe H."/>
            <person name="Itoh H."/>
        </authorList>
    </citation>
    <scope>NUCLEOTIDE SEQUENCE</scope>
    <source>
        <strain evidence="2">KH24</strain>
    </source>
</reference>
<dbReference type="PANTHER" id="PTHR43792">
    <property type="entry name" value="GNAT FAMILY, PUTATIVE (AFU_ORTHOLOGUE AFUA_3G00765)-RELATED-RELATED"/>
    <property type="match status" value="1"/>
</dbReference>
<dbReference type="InterPro" id="IPR000182">
    <property type="entry name" value="GNAT_dom"/>
</dbReference>
<evidence type="ECO:0000259" key="1">
    <source>
        <dbReference type="PROSITE" id="PS51186"/>
    </source>
</evidence>
<evidence type="ECO:0000313" key="2">
    <source>
        <dbReference type="EMBL" id="GLC89503.1"/>
    </source>
</evidence>
<dbReference type="Gene3D" id="3.40.630.30">
    <property type="match status" value="2"/>
</dbReference>
<protein>
    <recommendedName>
        <fullName evidence="1">N-acetyltransferase domain-containing protein</fullName>
    </recommendedName>
</protein>
<proteinExistence type="predicted"/>
<dbReference type="CDD" id="cd04301">
    <property type="entry name" value="NAT_SF"/>
    <property type="match status" value="1"/>
</dbReference>
<comment type="caution">
    <text evidence="2">The sequence shown here is derived from an EMBL/GenBank/DDBJ whole genome shotgun (WGS) entry which is preliminary data.</text>
</comment>
<dbReference type="EMBL" id="BRZA01000003">
    <property type="protein sequence ID" value="GLC89503.1"/>
    <property type="molecule type" value="Genomic_DNA"/>
</dbReference>
<sequence>MAVTLVKHDLKYAEAMHALTSMPQVREALGLPVGKVEDTMNFIKRECVDEEAGKTVPRVVLDEEGQLIGVTALMFIDQQKKSCHIGSWLGYEFWGKGYNLEAKIAILDIAFFELGLERVFAGARTVNIRSQKAQEKLPFIQLMVEADFPEEHAWLETKERQPCVLNVFERVDFVQYRTTVELVKGSREDYLSYLLLADEDEEIVRQYMHSGELYAIKCGEQIAGVALLLALSDEVVELKNIAILPKYQGKGIGKVVINILTNLCQSQGYRILQVGTANSSIDNIAFYQKAGFRMERIEKDFFSSYAEPIYEHGIRAYDMLYFSKKL</sequence>
<dbReference type="PANTHER" id="PTHR43792:SF1">
    <property type="entry name" value="N-ACETYLTRANSFERASE DOMAIN-CONTAINING PROTEIN"/>
    <property type="match status" value="1"/>
</dbReference>
<dbReference type="Pfam" id="PF13302">
    <property type="entry name" value="Acetyltransf_3"/>
    <property type="match status" value="1"/>
</dbReference>
<organism evidence="2 3">
    <name type="scientific">Lysinibacillus piscis</name>
    <dbReference type="NCBI Taxonomy" id="2518931"/>
    <lineage>
        <taxon>Bacteria</taxon>
        <taxon>Bacillati</taxon>
        <taxon>Bacillota</taxon>
        <taxon>Bacilli</taxon>
        <taxon>Bacillales</taxon>
        <taxon>Bacillaceae</taxon>
        <taxon>Lysinibacillus</taxon>
    </lineage>
</organism>
<evidence type="ECO:0000313" key="3">
    <source>
        <dbReference type="Proteomes" id="UP001065593"/>
    </source>
</evidence>